<feature type="region of interest" description="Disordered" evidence="1">
    <location>
        <begin position="195"/>
        <end position="259"/>
    </location>
</feature>
<dbReference type="AlphaFoldDB" id="Q9TXQ8"/>
<dbReference type="WormBase" id="D1007.8">
    <property type="protein sequence ID" value="CE36119"/>
    <property type="gene ID" value="WBGene00017005"/>
</dbReference>
<dbReference type="GO" id="GO:0000781">
    <property type="term" value="C:chromosome, telomeric region"/>
    <property type="evidence" value="ECO:0000318"/>
    <property type="project" value="GO_Central"/>
</dbReference>
<dbReference type="IntAct" id="Q9TXQ8">
    <property type="interactions" value="1"/>
</dbReference>
<dbReference type="HOGENOM" id="CLU_058294_0_0_1"/>
<feature type="compositionally biased region" description="Acidic residues" evidence="1">
    <location>
        <begin position="249"/>
        <end position="259"/>
    </location>
</feature>
<dbReference type="GO" id="GO:0003697">
    <property type="term" value="F:single-stranded DNA binding"/>
    <property type="evidence" value="ECO:0000318"/>
    <property type="project" value="GO_Central"/>
</dbReference>
<dbReference type="OrthoDB" id="5870372at2759"/>
<dbReference type="GeneID" id="172066"/>
<gene>
    <name evidence="2" type="ORF">CELE_D1007.8</name>
    <name evidence="2 4" type="ORF">D1007.8</name>
</gene>
<dbReference type="AGR" id="WB:WBGene00017005"/>
<dbReference type="SUPFAM" id="SSF50249">
    <property type="entry name" value="Nucleic acid-binding proteins"/>
    <property type="match status" value="1"/>
</dbReference>
<dbReference type="FunCoup" id="Q9TXQ8">
    <property type="interactions" value="1420"/>
</dbReference>
<dbReference type="PeptideAtlas" id="Q9TXQ8"/>
<evidence type="ECO:0000256" key="1">
    <source>
        <dbReference type="SAM" id="MobiDB-lite"/>
    </source>
</evidence>
<dbReference type="OMA" id="METHRYI"/>
<dbReference type="PaxDb" id="6239-D1007.8"/>
<dbReference type="InParanoid" id="Q9TXQ8"/>
<dbReference type="eggNOG" id="ENOG502THMH">
    <property type="taxonomic scope" value="Eukaryota"/>
</dbReference>
<dbReference type="GO" id="GO:0000724">
    <property type="term" value="P:double-strand break repair via homologous recombination"/>
    <property type="evidence" value="ECO:0000318"/>
    <property type="project" value="GO_Central"/>
</dbReference>
<evidence type="ECO:0000313" key="3">
    <source>
        <dbReference type="Proteomes" id="UP000001940"/>
    </source>
</evidence>
<dbReference type="InterPro" id="IPR012340">
    <property type="entry name" value="NA-bd_OB-fold"/>
</dbReference>
<protein>
    <submittedName>
        <fullName evidence="2">Nucleic acid-binding, OB-fold protein</fullName>
    </submittedName>
</protein>
<keyword evidence="5" id="KW-1267">Proteomics identification</keyword>
<proteinExistence type="evidence at protein level"/>
<dbReference type="KEGG" id="cel:CELE_D1007.8"/>
<dbReference type="GO" id="GO:0005662">
    <property type="term" value="C:DNA replication factor A complex"/>
    <property type="evidence" value="ECO:0000318"/>
    <property type="project" value="GO_Central"/>
</dbReference>
<evidence type="ECO:0000313" key="4">
    <source>
        <dbReference type="WormBase" id="D1007.8"/>
    </source>
</evidence>
<dbReference type="Gene3D" id="2.40.50.140">
    <property type="entry name" value="Nucleic acid-binding proteins"/>
    <property type="match status" value="1"/>
</dbReference>
<dbReference type="CTD" id="172066"/>
<reference evidence="2 3" key="1">
    <citation type="journal article" date="1998" name="Science">
        <title>Genome sequence of the nematode C. elegans: a platform for investigating biology.</title>
        <authorList>
            <consortium name="The C. elegans sequencing consortium"/>
            <person name="Sulson J.E."/>
            <person name="Waterston R."/>
        </authorList>
    </citation>
    <scope>NUCLEOTIDE SEQUENCE [LARGE SCALE GENOMIC DNA]</scope>
    <source>
        <strain evidence="2 3">Bristol N2</strain>
    </source>
</reference>
<dbReference type="PIR" id="T30932">
    <property type="entry name" value="T30932"/>
</dbReference>
<evidence type="ECO:0000313" key="2">
    <source>
        <dbReference type="EMBL" id="CCD67319.1"/>
    </source>
</evidence>
<name>Q9TXQ8_CAEEL</name>
<dbReference type="Proteomes" id="UP000001940">
    <property type="component" value="Chromosome I"/>
</dbReference>
<organism evidence="2 3">
    <name type="scientific">Caenorhabditis elegans</name>
    <dbReference type="NCBI Taxonomy" id="6239"/>
    <lineage>
        <taxon>Eukaryota</taxon>
        <taxon>Metazoa</taxon>
        <taxon>Ecdysozoa</taxon>
        <taxon>Nematoda</taxon>
        <taxon>Chromadorea</taxon>
        <taxon>Rhabditida</taxon>
        <taxon>Rhabditina</taxon>
        <taxon>Rhabditomorpha</taxon>
        <taxon>Rhabditoidea</taxon>
        <taxon>Rhabditidae</taxon>
        <taxon>Peloderinae</taxon>
        <taxon>Caenorhabditis</taxon>
    </lineage>
</organism>
<dbReference type="GO" id="GO:0035861">
    <property type="term" value="C:site of double-strand break"/>
    <property type="evidence" value="ECO:0000318"/>
    <property type="project" value="GO_Central"/>
</dbReference>
<dbReference type="Bgee" id="WBGene00017005">
    <property type="expression patterns" value="Expressed in germ line (C elegans) and 4 other cell types or tissues"/>
</dbReference>
<dbReference type="GO" id="GO:0042162">
    <property type="term" value="F:telomeric DNA binding"/>
    <property type="evidence" value="ECO:0000318"/>
    <property type="project" value="GO_Central"/>
</dbReference>
<dbReference type="SMR" id="Q9TXQ8"/>
<dbReference type="GO" id="GO:0006260">
    <property type="term" value="P:DNA replication"/>
    <property type="evidence" value="ECO:0000318"/>
    <property type="project" value="GO_Central"/>
</dbReference>
<evidence type="ECO:0007829" key="5">
    <source>
        <dbReference type="PeptideAtlas" id="Q9TXQ8"/>
    </source>
</evidence>
<dbReference type="UCSC" id="D1007.8">
    <property type="organism name" value="c. elegans"/>
</dbReference>
<dbReference type="GO" id="GO:0006289">
    <property type="term" value="P:nucleotide-excision repair"/>
    <property type="evidence" value="ECO:0000318"/>
    <property type="project" value="GO_Central"/>
</dbReference>
<dbReference type="EMBL" id="BX284601">
    <property type="protein sequence ID" value="CCD67319.1"/>
    <property type="molecule type" value="Genomic_DNA"/>
</dbReference>
<dbReference type="STRING" id="6239.D1007.8.2"/>
<sequence length="259" mass="29139">METHRYIPEHAVPMPISALFNSTKERIEYGTADVVRVQVMGVIESVKFGDSDVEYMITDKDNHNILVQKILTASFTEESAKKFNVGDRVEVFGKVRILENGKKFLNAFSMHKASDEQFAAFQIICRFSEKFYKKHTPILPAGASTNVPTRFGLKNKVGSLNRFPMGMLEQSSSCENNMGVWPTEIEQLAAGISTSGLVKEESDVSEDSSDDSDEEDEEEEEEDDEEDSFDKGPVSLVPMARKEKPKEEPEPEYDSFENA</sequence>
<keyword evidence="3" id="KW-1185">Reference proteome</keyword>
<accession>Q9TXQ8</accession>
<feature type="compositionally biased region" description="Acidic residues" evidence="1">
    <location>
        <begin position="203"/>
        <end position="228"/>
    </location>
</feature>
<dbReference type="RefSeq" id="NP_491405.2">
    <property type="nucleotide sequence ID" value="NM_059004.4"/>
</dbReference>